<proteinExistence type="predicted"/>
<feature type="transmembrane region" description="Helical" evidence="9">
    <location>
        <begin position="74"/>
        <end position="95"/>
    </location>
</feature>
<evidence type="ECO:0000256" key="7">
    <source>
        <dbReference type="ARBA" id="ARBA00023157"/>
    </source>
</evidence>
<evidence type="ECO:0000256" key="6">
    <source>
        <dbReference type="ARBA" id="ARBA00023136"/>
    </source>
</evidence>
<keyword evidence="3 9" id="KW-0812">Transmembrane</keyword>
<accession>A0AAN8LMH6</accession>
<name>A0AAN8LMH6_9TELE</name>
<protein>
    <recommendedName>
        <fullName evidence="10">LDLRAD1-like C-terminal domain-containing protein</fullName>
    </recommendedName>
</protein>
<dbReference type="Pfam" id="PF25241">
    <property type="entry name" value="LDLRAD1_C"/>
    <property type="match status" value="1"/>
</dbReference>
<dbReference type="SUPFAM" id="SSF57424">
    <property type="entry name" value="LDL receptor-like module"/>
    <property type="match status" value="2"/>
</dbReference>
<comment type="caution">
    <text evidence="11">The sequence shown here is derived from an EMBL/GenBank/DDBJ whole genome shotgun (WGS) entry which is preliminary data.</text>
</comment>
<keyword evidence="4" id="KW-0677">Repeat</keyword>
<evidence type="ECO:0000256" key="5">
    <source>
        <dbReference type="ARBA" id="ARBA00022989"/>
    </source>
</evidence>
<evidence type="ECO:0000256" key="8">
    <source>
        <dbReference type="PROSITE-ProRule" id="PRU00124"/>
    </source>
</evidence>
<organism evidence="11 12">
    <name type="scientific">Coregonus suidteri</name>
    <dbReference type="NCBI Taxonomy" id="861788"/>
    <lineage>
        <taxon>Eukaryota</taxon>
        <taxon>Metazoa</taxon>
        <taxon>Chordata</taxon>
        <taxon>Craniata</taxon>
        <taxon>Vertebrata</taxon>
        <taxon>Euteleostomi</taxon>
        <taxon>Actinopterygii</taxon>
        <taxon>Neopterygii</taxon>
        <taxon>Teleostei</taxon>
        <taxon>Protacanthopterygii</taxon>
        <taxon>Salmoniformes</taxon>
        <taxon>Salmonidae</taxon>
        <taxon>Coregoninae</taxon>
        <taxon>Coregonus</taxon>
    </lineage>
</organism>
<dbReference type="SMART" id="SM00192">
    <property type="entry name" value="LDLa"/>
    <property type="match status" value="3"/>
</dbReference>
<gene>
    <name evidence="11" type="ORF">J4Q44_G00192270</name>
</gene>
<dbReference type="GO" id="GO:0016192">
    <property type="term" value="P:vesicle-mediated transport"/>
    <property type="evidence" value="ECO:0007669"/>
    <property type="project" value="UniProtKB-ARBA"/>
</dbReference>
<dbReference type="Proteomes" id="UP001356427">
    <property type="component" value="Unassembled WGS sequence"/>
</dbReference>
<comment type="caution">
    <text evidence="8">Lacks conserved residue(s) required for the propagation of feature annotation.</text>
</comment>
<dbReference type="PANTHER" id="PTHR24270">
    <property type="entry name" value="LOW-DENSITY LIPOPROTEIN RECEPTOR-RELATED"/>
    <property type="match status" value="1"/>
</dbReference>
<dbReference type="GO" id="GO:0012505">
    <property type="term" value="C:endomembrane system"/>
    <property type="evidence" value="ECO:0007669"/>
    <property type="project" value="UniProtKB-SubCell"/>
</dbReference>
<evidence type="ECO:0000256" key="2">
    <source>
        <dbReference type="ARBA" id="ARBA00004308"/>
    </source>
</evidence>
<reference evidence="11 12" key="1">
    <citation type="submission" date="2021-04" db="EMBL/GenBank/DDBJ databases">
        <authorList>
            <person name="De Guttry C."/>
            <person name="Zahm M."/>
            <person name="Klopp C."/>
            <person name="Cabau C."/>
            <person name="Louis A."/>
            <person name="Berthelot C."/>
            <person name="Parey E."/>
            <person name="Roest Crollius H."/>
            <person name="Montfort J."/>
            <person name="Robinson-Rechavi M."/>
            <person name="Bucao C."/>
            <person name="Bouchez O."/>
            <person name="Gislard M."/>
            <person name="Lluch J."/>
            <person name="Milhes M."/>
            <person name="Lampietro C."/>
            <person name="Lopez Roques C."/>
            <person name="Donnadieu C."/>
            <person name="Braasch I."/>
            <person name="Desvignes T."/>
            <person name="Postlethwait J."/>
            <person name="Bobe J."/>
            <person name="Wedekind C."/>
            <person name="Guiguen Y."/>
        </authorList>
    </citation>
    <scope>NUCLEOTIDE SEQUENCE [LARGE SCALE GENOMIC DNA]</scope>
    <source>
        <strain evidence="11">Cs_M1</strain>
        <tissue evidence="11">Blood</tissue>
    </source>
</reference>
<dbReference type="PROSITE" id="PS01209">
    <property type="entry name" value="LDLRA_1"/>
    <property type="match status" value="1"/>
</dbReference>
<sequence length="242" mass="26346">MEYAKDNRLLTPYPASSLVIITSGPGQDEEAGPLPSKVNLDQSNRLFDAHSLGSPDEDRCGQCCSRRAVCLSTILLAVGTVLAVVGVTLALVFGIPKPPPGRICRTEDNVTGFLCDDRVTCIPPSDLCNGVVTCPKGADEDTHMCSDLPNNLPGGLVFRCGNPQFWVFTDKKCNNFNDCGDCSDEIGPYAGCAPCGVDWWSCIPVDFQYCSCIPRGLCRDGRQHCYDWSDEYTCPQKFNLLD</sequence>
<dbReference type="Gene3D" id="4.10.400.10">
    <property type="entry name" value="Low-density Lipoprotein Receptor"/>
    <property type="match status" value="1"/>
</dbReference>
<comment type="subcellular location">
    <subcellularLocation>
        <location evidence="2">Endomembrane system</location>
    </subcellularLocation>
    <subcellularLocation>
        <location evidence="1">Membrane</location>
        <topology evidence="1">Single-pass membrane protein</topology>
    </subcellularLocation>
</comment>
<keyword evidence="7" id="KW-1015">Disulfide bond</keyword>
<evidence type="ECO:0000256" key="3">
    <source>
        <dbReference type="ARBA" id="ARBA00022692"/>
    </source>
</evidence>
<evidence type="ECO:0000256" key="4">
    <source>
        <dbReference type="ARBA" id="ARBA00022737"/>
    </source>
</evidence>
<dbReference type="PRINTS" id="PR00261">
    <property type="entry name" value="LDLRECEPTOR"/>
</dbReference>
<dbReference type="InterPro" id="IPR002172">
    <property type="entry name" value="LDrepeatLR_classA_rpt"/>
</dbReference>
<evidence type="ECO:0000313" key="12">
    <source>
        <dbReference type="Proteomes" id="UP001356427"/>
    </source>
</evidence>
<dbReference type="InterPro" id="IPR036055">
    <property type="entry name" value="LDL_receptor-like_sf"/>
</dbReference>
<keyword evidence="5 9" id="KW-1133">Transmembrane helix</keyword>
<dbReference type="InterPro" id="IPR023415">
    <property type="entry name" value="LDLR_class-A_CS"/>
</dbReference>
<dbReference type="InterPro" id="IPR057430">
    <property type="entry name" value="LDLRAD1_C"/>
</dbReference>
<dbReference type="EMBL" id="JAGTTL010000016">
    <property type="protein sequence ID" value="KAK6311172.1"/>
    <property type="molecule type" value="Genomic_DNA"/>
</dbReference>
<evidence type="ECO:0000256" key="1">
    <source>
        <dbReference type="ARBA" id="ARBA00004167"/>
    </source>
</evidence>
<evidence type="ECO:0000256" key="9">
    <source>
        <dbReference type="SAM" id="Phobius"/>
    </source>
</evidence>
<dbReference type="PROSITE" id="PS50068">
    <property type="entry name" value="LDLRA_2"/>
    <property type="match status" value="1"/>
</dbReference>
<dbReference type="GO" id="GO:0005886">
    <property type="term" value="C:plasma membrane"/>
    <property type="evidence" value="ECO:0007669"/>
    <property type="project" value="TreeGrafter"/>
</dbReference>
<dbReference type="AlphaFoldDB" id="A0AAN8LMH6"/>
<evidence type="ECO:0000313" key="11">
    <source>
        <dbReference type="EMBL" id="KAK6311172.1"/>
    </source>
</evidence>
<evidence type="ECO:0000259" key="10">
    <source>
        <dbReference type="Pfam" id="PF25241"/>
    </source>
</evidence>
<feature type="domain" description="LDLRAD1-like C-terminal" evidence="10">
    <location>
        <begin position="194"/>
        <end position="232"/>
    </location>
</feature>
<keyword evidence="12" id="KW-1185">Reference proteome</keyword>
<keyword evidence="6 9" id="KW-0472">Membrane</keyword>
<dbReference type="InterPro" id="IPR050685">
    <property type="entry name" value="LDLR"/>
</dbReference>